<dbReference type="GO" id="GO:0015344">
    <property type="term" value="F:siderophore uptake transmembrane transporter activity"/>
    <property type="evidence" value="ECO:0007669"/>
    <property type="project" value="TreeGrafter"/>
</dbReference>
<keyword evidence="7 10" id="KW-0472">Membrane</keyword>
<evidence type="ECO:0000259" key="13">
    <source>
        <dbReference type="Pfam" id="PF00593"/>
    </source>
</evidence>
<keyword evidence="8" id="KW-0675">Receptor</keyword>
<name>A0A0G3BFC0_9BURK</name>
<keyword evidence="16" id="KW-1185">Reference proteome</keyword>
<evidence type="ECO:0000256" key="4">
    <source>
        <dbReference type="ARBA" id="ARBA00022452"/>
    </source>
</evidence>
<keyword evidence="9 10" id="KW-0998">Cell outer membrane</keyword>
<dbReference type="InterPro" id="IPR000531">
    <property type="entry name" value="Beta-barrel_TonB"/>
</dbReference>
<evidence type="ECO:0000259" key="14">
    <source>
        <dbReference type="Pfam" id="PF07715"/>
    </source>
</evidence>
<evidence type="ECO:0000256" key="2">
    <source>
        <dbReference type="ARBA" id="ARBA00009810"/>
    </source>
</evidence>
<dbReference type="PANTHER" id="PTHR30069:SF40">
    <property type="entry name" value="TONB-DEPENDENT RECEPTOR NMB0964-RELATED"/>
    <property type="match status" value="1"/>
</dbReference>
<comment type="similarity">
    <text evidence="2 10 11">Belongs to the TonB-dependent receptor family.</text>
</comment>
<keyword evidence="3 10" id="KW-0813">Transport</keyword>
<evidence type="ECO:0000256" key="9">
    <source>
        <dbReference type="ARBA" id="ARBA00023237"/>
    </source>
</evidence>
<dbReference type="AlphaFoldDB" id="A0A0G3BFC0"/>
<evidence type="ECO:0000256" key="8">
    <source>
        <dbReference type="ARBA" id="ARBA00023170"/>
    </source>
</evidence>
<dbReference type="PATRIC" id="fig|413882.6.peg.1533"/>
<accession>A0A0G3BFC0</accession>
<dbReference type="GO" id="GO:0009279">
    <property type="term" value="C:cell outer membrane"/>
    <property type="evidence" value="ECO:0007669"/>
    <property type="project" value="UniProtKB-SubCell"/>
</dbReference>
<evidence type="ECO:0000256" key="11">
    <source>
        <dbReference type="RuleBase" id="RU003357"/>
    </source>
</evidence>
<feature type="domain" description="TonB-dependent receptor plug" evidence="14">
    <location>
        <begin position="37"/>
        <end position="141"/>
    </location>
</feature>
<evidence type="ECO:0000313" key="15">
    <source>
        <dbReference type="EMBL" id="AKJ28149.1"/>
    </source>
</evidence>
<dbReference type="EMBL" id="CP011371">
    <property type="protein sequence ID" value="AKJ28149.1"/>
    <property type="molecule type" value="Genomic_DNA"/>
</dbReference>
<dbReference type="GO" id="GO:0044718">
    <property type="term" value="P:siderophore transmembrane transport"/>
    <property type="evidence" value="ECO:0007669"/>
    <property type="project" value="TreeGrafter"/>
</dbReference>
<dbReference type="KEGG" id="pbh:AAW51_1458"/>
<evidence type="ECO:0000256" key="3">
    <source>
        <dbReference type="ARBA" id="ARBA00022448"/>
    </source>
</evidence>
<keyword evidence="5 10" id="KW-0812">Transmembrane</keyword>
<evidence type="ECO:0000256" key="7">
    <source>
        <dbReference type="ARBA" id="ARBA00023136"/>
    </source>
</evidence>
<evidence type="ECO:0000256" key="1">
    <source>
        <dbReference type="ARBA" id="ARBA00004571"/>
    </source>
</evidence>
<dbReference type="Proteomes" id="UP000035352">
    <property type="component" value="Chromosome"/>
</dbReference>
<dbReference type="InterPro" id="IPR036942">
    <property type="entry name" value="Beta-barrel_TonB_sf"/>
</dbReference>
<comment type="subcellular location">
    <subcellularLocation>
        <location evidence="1 10">Cell outer membrane</location>
        <topology evidence="1 10">Multi-pass membrane protein</topology>
    </subcellularLocation>
</comment>
<evidence type="ECO:0000256" key="12">
    <source>
        <dbReference type="SAM" id="MobiDB-lite"/>
    </source>
</evidence>
<dbReference type="Gene3D" id="2.170.130.10">
    <property type="entry name" value="TonB-dependent receptor, plug domain"/>
    <property type="match status" value="1"/>
</dbReference>
<protein>
    <submittedName>
        <fullName evidence="15">Iron complex outermembrane recepter protein</fullName>
    </submittedName>
</protein>
<evidence type="ECO:0000313" key="16">
    <source>
        <dbReference type="Proteomes" id="UP000035352"/>
    </source>
</evidence>
<dbReference type="InterPro" id="IPR012910">
    <property type="entry name" value="Plug_dom"/>
</dbReference>
<dbReference type="PANTHER" id="PTHR30069">
    <property type="entry name" value="TONB-DEPENDENT OUTER MEMBRANE RECEPTOR"/>
    <property type="match status" value="1"/>
</dbReference>
<dbReference type="Pfam" id="PF00593">
    <property type="entry name" value="TonB_dep_Rec_b-barrel"/>
    <property type="match status" value="1"/>
</dbReference>
<organism evidence="15 16">
    <name type="scientific">Caldimonas brevitalea</name>
    <dbReference type="NCBI Taxonomy" id="413882"/>
    <lineage>
        <taxon>Bacteria</taxon>
        <taxon>Pseudomonadati</taxon>
        <taxon>Pseudomonadota</taxon>
        <taxon>Betaproteobacteria</taxon>
        <taxon>Burkholderiales</taxon>
        <taxon>Sphaerotilaceae</taxon>
        <taxon>Caldimonas</taxon>
    </lineage>
</organism>
<dbReference type="STRING" id="413882.AAW51_1458"/>
<dbReference type="InterPro" id="IPR039426">
    <property type="entry name" value="TonB-dep_rcpt-like"/>
</dbReference>
<dbReference type="Gene3D" id="2.40.170.20">
    <property type="entry name" value="TonB-dependent receptor, beta-barrel domain"/>
    <property type="match status" value="1"/>
</dbReference>
<dbReference type="SUPFAM" id="SSF56935">
    <property type="entry name" value="Porins"/>
    <property type="match status" value="1"/>
</dbReference>
<feature type="region of interest" description="Disordered" evidence="12">
    <location>
        <begin position="203"/>
        <end position="225"/>
    </location>
</feature>
<sequence>MAVVATTVCLPSHAQTTATSDTRLPQVVVTGNPLGSRDLVAPVTALSGTPLLLRRGTSLGETLDGLPGVSSTYFGPNASRPVIRGLDGDRIRVLNNSGASLDASSLSFDHAVPIDPLVVERVEVLRGPAALLYGGSAVGGVVNTLDNRIPRSPIQGVSGTAELRGGGADRERGGAAMVEAGNGRFAVHADVFSRDTDDLRVPSYTPRADGEARARTDRVENSASDAKGGAFGAAYTSEQGHLGVSVDRYENDYGVVVEPEVNIRMQRDRYALSGERRELSGPLRALRVQFSHTDYRHDELEGAEVGTRFRTQGNDGRVELEHAPLGPWRGVLGLQFEQSRFSARGEEAFVPSTRSRQRALFLVEELAGTAGKLSAGVRVEQMRVASAGDEAGGDEEEEARFGPADERRFSLRSGSVGGLLNLAPAWQLSSNLSYTERAPTFYELYANGLHVATAAFERGDAQQRKERGAHLDVGLGWQHGPHSFKASAYTSRFSNFIALQGTGESVSEEGEEGETVSFPVYAFQGVRARFWGLELEGRRRLLDTGSTLDLDARADLVRAHNRDTGEPLPRIAPARLRVGLAWARAGWTARAEVDHAARQSRVPSDDVATDGYTLLNLSGTYRFKLGTSDALWFAKLNNVTDELGYNASSIRTVRELSPLPGRSLKVGLRVSF</sequence>
<dbReference type="PROSITE" id="PS52016">
    <property type="entry name" value="TONB_DEPENDENT_REC_3"/>
    <property type="match status" value="1"/>
</dbReference>
<dbReference type="InterPro" id="IPR037066">
    <property type="entry name" value="Plug_dom_sf"/>
</dbReference>
<gene>
    <name evidence="15" type="ORF">AAW51_1458</name>
</gene>
<feature type="compositionally biased region" description="Basic and acidic residues" evidence="12">
    <location>
        <begin position="208"/>
        <end position="220"/>
    </location>
</feature>
<dbReference type="Pfam" id="PF07715">
    <property type="entry name" value="Plug"/>
    <property type="match status" value="1"/>
</dbReference>
<feature type="domain" description="TonB-dependent receptor-like beta-barrel" evidence="13">
    <location>
        <begin position="209"/>
        <end position="638"/>
    </location>
</feature>
<keyword evidence="6 11" id="KW-0798">TonB box</keyword>
<evidence type="ECO:0000256" key="10">
    <source>
        <dbReference type="PROSITE-ProRule" id="PRU01360"/>
    </source>
</evidence>
<keyword evidence="4 10" id="KW-1134">Transmembrane beta strand</keyword>
<evidence type="ECO:0000256" key="6">
    <source>
        <dbReference type="ARBA" id="ARBA00023077"/>
    </source>
</evidence>
<reference evidence="15 16" key="1">
    <citation type="submission" date="2015-05" db="EMBL/GenBank/DDBJ databases">
        <authorList>
            <person name="Tang B."/>
            <person name="Yu Y."/>
        </authorList>
    </citation>
    <scope>NUCLEOTIDE SEQUENCE [LARGE SCALE GENOMIC DNA]</scope>
    <source>
        <strain evidence="15 16">DSM 7029</strain>
    </source>
</reference>
<evidence type="ECO:0000256" key="5">
    <source>
        <dbReference type="ARBA" id="ARBA00022692"/>
    </source>
</evidence>
<proteinExistence type="inferred from homology"/>